<feature type="transmembrane region" description="Helical" evidence="2">
    <location>
        <begin position="181"/>
        <end position="204"/>
    </location>
</feature>
<name>S8DL57_FOMSC</name>
<evidence type="ECO:0000313" key="4">
    <source>
        <dbReference type="Proteomes" id="UP000015241"/>
    </source>
</evidence>
<dbReference type="Proteomes" id="UP000015241">
    <property type="component" value="Unassembled WGS sequence"/>
</dbReference>
<dbReference type="STRING" id="743788.S8DL57"/>
<gene>
    <name evidence="3" type="ORF">FOMPIDRAFT_1134734</name>
</gene>
<feature type="transmembrane region" description="Helical" evidence="2">
    <location>
        <begin position="111"/>
        <end position="129"/>
    </location>
</feature>
<dbReference type="InParanoid" id="S8DL57"/>
<dbReference type="eggNOG" id="ENOG502SKVI">
    <property type="taxonomic scope" value="Eukaryota"/>
</dbReference>
<evidence type="ECO:0000256" key="2">
    <source>
        <dbReference type="SAM" id="Phobius"/>
    </source>
</evidence>
<evidence type="ECO:0000256" key="1">
    <source>
        <dbReference type="SAM" id="MobiDB-lite"/>
    </source>
</evidence>
<sequence>MNSSYAPDDTAAQLYAEETWFQGALLGNIAYGAELTLFIMAFSVLCKKMNENNRKTHLSLLAFVVVIFILGTLFMAFNAKFAQMAFVQYRNFPGGPSAYEEADFSNPIDEVANVCFIVGNWLMDALLVWRCYVIYRNCRKLTLCVVLLMPCVLLSTSVATGAAALAETDNSSPFQYVNLTLAYFSMTIALNVIVTILIVCRLLVYRWRITRVMGPGHTSEYANMTAILIESAIMYSSFAILFIVPFGIGSPLGNVFLQTVSQVQTASSLLIVYRLASGQAWTENTCAQIMTKRGASDIQLDRINSMDKVKDTSRSSHVAPTDLESGA</sequence>
<reference evidence="3 4" key="1">
    <citation type="journal article" date="2012" name="Science">
        <title>The Paleozoic origin of enzymatic lignin decomposition reconstructed from 31 fungal genomes.</title>
        <authorList>
            <person name="Floudas D."/>
            <person name="Binder M."/>
            <person name="Riley R."/>
            <person name="Barry K."/>
            <person name="Blanchette R.A."/>
            <person name="Henrissat B."/>
            <person name="Martinez A.T."/>
            <person name="Otillar R."/>
            <person name="Spatafora J.W."/>
            <person name="Yadav J.S."/>
            <person name="Aerts A."/>
            <person name="Benoit I."/>
            <person name="Boyd A."/>
            <person name="Carlson A."/>
            <person name="Copeland A."/>
            <person name="Coutinho P.M."/>
            <person name="de Vries R.P."/>
            <person name="Ferreira P."/>
            <person name="Findley K."/>
            <person name="Foster B."/>
            <person name="Gaskell J."/>
            <person name="Glotzer D."/>
            <person name="Gorecki P."/>
            <person name="Heitman J."/>
            <person name="Hesse C."/>
            <person name="Hori C."/>
            <person name="Igarashi K."/>
            <person name="Jurgens J.A."/>
            <person name="Kallen N."/>
            <person name="Kersten P."/>
            <person name="Kohler A."/>
            <person name="Kuees U."/>
            <person name="Kumar T.K.A."/>
            <person name="Kuo A."/>
            <person name="LaButti K."/>
            <person name="Larrondo L.F."/>
            <person name="Lindquist E."/>
            <person name="Ling A."/>
            <person name="Lombard V."/>
            <person name="Lucas S."/>
            <person name="Lundell T."/>
            <person name="Martin R."/>
            <person name="McLaughlin D.J."/>
            <person name="Morgenstern I."/>
            <person name="Morin E."/>
            <person name="Murat C."/>
            <person name="Nagy L.G."/>
            <person name="Nolan M."/>
            <person name="Ohm R.A."/>
            <person name="Patyshakuliyeva A."/>
            <person name="Rokas A."/>
            <person name="Ruiz-Duenas F.J."/>
            <person name="Sabat G."/>
            <person name="Salamov A."/>
            <person name="Samejima M."/>
            <person name="Schmutz J."/>
            <person name="Slot J.C."/>
            <person name="St John F."/>
            <person name="Stenlid J."/>
            <person name="Sun H."/>
            <person name="Sun S."/>
            <person name="Syed K."/>
            <person name="Tsang A."/>
            <person name="Wiebenga A."/>
            <person name="Young D."/>
            <person name="Pisabarro A."/>
            <person name="Eastwood D.C."/>
            <person name="Martin F."/>
            <person name="Cullen D."/>
            <person name="Grigoriev I.V."/>
            <person name="Hibbett D.S."/>
        </authorList>
    </citation>
    <scope>NUCLEOTIDE SEQUENCE</scope>
    <source>
        <strain evidence="4">FP-58527</strain>
    </source>
</reference>
<keyword evidence="2" id="KW-0472">Membrane</keyword>
<organism evidence="3 4">
    <name type="scientific">Fomitopsis schrenkii</name>
    <name type="common">Brown rot fungus</name>
    <dbReference type="NCBI Taxonomy" id="2126942"/>
    <lineage>
        <taxon>Eukaryota</taxon>
        <taxon>Fungi</taxon>
        <taxon>Dikarya</taxon>
        <taxon>Basidiomycota</taxon>
        <taxon>Agaricomycotina</taxon>
        <taxon>Agaricomycetes</taxon>
        <taxon>Polyporales</taxon>
        <taxon>Fomitopsis</taxon>
    </lineage>
</organism>
<dbReference type="EMBL" id="KE504239">
    <property type="protein sequence ID" value="EPS94256.1"/>
    <property type="molecule type" value="Genomic_DNA"/>
</dbReference>
<feature type="transmembrane region" description="Helical" evidence="2">
    <location>
        <begin position="58"/>
        <end position="77"/>
    </location>
</feature>
<protein>
    <submittedName>
        <fullName evidence="3">Uncharacterized protein</fullName>
    </submittedName>
</protein>
<evidence type="ECO:0000313" key="3">
    <source>
        <dbReference type="EMBL" id="EPS94256.1"/>
    </source>
</evidence>
<feature type="transmembrane region" description="Helical" evidence="2">
    <location>
        <begin position="225"/>
        <end position="248"/>
    </location>
</feature>
<dbReference type="AlphaFoldDB" id="S8DL57"/>
<accession>S8DL57</accession>
<proteinExistence type="predicted"/>
<keyword evidence="2" id="KW-0812">Transmembrane</keyword>
<dbReference type="OrthoDB" id="2641762at2759"/>
<feature type="region of interest" description="Disordered" evidence="1">
    <location>
        <begin position="307"/>
        <end position="327"/>
    </location>
</feature>
<feature type="transmembrane region" description="Helical" evidence="2">
    <location>
        <begin position="20"/>
        <end position="46"/>
    </location>
</feature>
<dbReference type="HOGENOM" id="CLU_044614_0_2_1"/>
<keyword evidence="2" id="KW-1133">Transmembrane helix</keyword>
<feature type="transmembrane region" description="Helical" evidence="2">
    <location>
        <begin position="141"/>
        <end position="166"/>
    </location>
</feature>
<keyword evidence="4" id="KW-1185">Reference proteome</keyword>